<name>A0A2T3FJX0_9FIRM</name>
<dbReference type="Proteomes" id="UP000241201">
    <property type="component" value="Unassembled WGS sequence"/>
</dbReference>
<dbReference type="InterPro" id="IPR006379">
    <property type="entry name" value="HAD-SF_hydro_IIB"/>
</dbReference>
<dbReference type="EMBL" id="PYLP01000030">
    <property type="protein sequence ID" value="PST35577.1"/>
    <property type="molecule type" value="Genomic_DNA"/>
</dbReference>
<dbReference type="Gene3D" id="3.40.50.1000">
    <property type="entry name" value="HAD superfamily/HAD-like"/>
    <property type="match status" value="1"/>
</dbReference>
<dbReference type="Gene3D" id="3.30.1240.10">
    <property type="match status" value="1"/>
</dbReference>
<gene>
    <name evidence="1" type="ORF">C7U55_12770</name>
</gene>
<dbReference type="InterPro" id="IPR036412">
    <property type="entry name" value="HAD-like_sf"/>
</dbReference>
<dbReference type="NCBIfam" id="TIGR01484">
    <property type="entry name" value="HAD-SF-IIB"/>
    <property type="match status" value="1"/>
</dbReference>
<reference evidence="2" key="1">
    <citation type="submission" date="2018-03" db="EMBL/GenBank/DDBJ databases">
        <title>Lachnoclostridium SNUG30370 gen.nov., sp.nov., isolated from human faeces.</title>
        <authorList>
            <person name="Seo B."/>
            <person name="Jeon K."/>
            <person name="Ko G."/>
        </authorList>
    </citation>
    <scope>NUCLEOTIDE SEQUENCE [LARGE SCALE GENOMIC DNA]</scope>
    <source>
        <strain evidence="2">SNUG30370</strain>
    </source>
</reference>
<accession>A0A2T3FJX0</accession>
<dbReference type="PANTHER" id="PTHR10000">
    <property type="entry name" value="PHOSPHOSERINE PHOSPHATASE"/>
    <property type="match status" value="1"/>
</dbReference>
<dbReference type="NCBIfam" id="TIGR00099">
    <property type="entry name" value="Cof-subfamily"/>
    <property type="match status" value="1"/>
</dbReference>
<dbReference type="GO" id="GO:0016791">
    <property type="term" value="F:phosphatase activity"/>
    <property type="evidence" value="ECO:0007669"/>
    <property type="project" value="TreeGrafter"/>
</dbReference>
<dbReference type="GO" id="GO:0000287">
    <property type="term" value="F:magnesium ion binding"/>
    <property type="evidence" value="ECO:0007669"/>
    <property type="project" value="TreeGrafter"/>
</dbReference>
<dbReference type="GO" id="GO:0005829">
    <property type="term" value="C:cytosol"/>
    <property type="evidence" value="ECO:0007669"/>
    <property type="project" value="TreeGrafter"/>
</dbReference>
<dbReference type="SFLD" id="SFLDS00003">
    <property type="entry name" value="Haloacid_Dehalogenase"/>
    <property type="match status" value="1"/>
</dbReference>
<evidence type="ECO:0000313" key="2">
    <source>
        <dbReference type="Proteomes" id="UP000241201"/>
    </source>
</evidence>
<keyword evidence="2" id="KW-1185">Reference proteome</keyword>
<sequence>MGIEVIQMTYKCVFSDIDGTLLNSNHQISERTKNKIQELYQSDIPFVLVSARMPKGMSYFLDELKIKEPMVCYSGGLILDENKEVIYSKGFSVEMAKRLFEYIKYYYQVPVSFYIENRWMVDEIDEGIKEESKITGLTPEILDLTNVQKVHKLLIIADKNIIEQLEMSLKEKFTGLKIYKSKDTYLEIMDESVSKASAIQFLCDKMKISLHQVVSFGDNYNDLDMLLLTGKGFAMANSAKGVLESISTHTLSNDEDGIVYALENLVGE</sequence>
<dbReference type="SUPFAM" id="SSF56784">
    <property type="entry name" value="HAD-like"/>
    <property type="match status" value="1"/>
</dbReference>
<dbReference type="InterPro" id="IPR023214">
    <property type="entry name" value="HAD_sf"/>
</dbReference>
<proteinExistence type="predicted"/>
<dbReference type="PANTHER" id="PTHR10000:SF8">
    <property type="entry name" value="HAD SUPERFAMILY HYDROLASE-LIKE, TYPE 3"/>
    <property type="match status" value="1"/>
</dbReference>
<comment type="caution">
    <text evidence="1">The sequence shown here is derived from an EMBL/GenBank/DDBJ whole genome shotgun (WGS) entry which is preliminary data.</text>
</comment>
<organism evidence="1 2">
    <name type="scientific">Faecalibacillus faecis</name>
    <dbReference type="NCBI Taxonomy" id="1982628"/>
    <lineage>
        <taxon>Bacteria</taxon>
        <taxon>Bacillati</taxon>
        <taxon>Bacillota</taxon>
        <taxon>Erysipelotrichia</taxon>
        <taxon>Erysipelotrichales</taxon>
        <taxon>Coprobacillaceae</taxon>
        <taxon>Faecalibacillus</taxon>
    </lineage>
</organism>
<dbReference type="Pfam" id="PF08282">
    <property type="entry name" value="Hydrolase_3"/>
    <property type="match status" value="1"/>
</dbReference>
<evidence type="ECO:0000313" key="1">
    <source>
        <dbReference type="EMBL" id="PST35577.1"/>
    </source>
</evidence>
<dbReference type="AlphaFoldDB" id="A0A2T3FJX0"/>
<dbReference type="SFLD" id="SFLDG01140">
    <property type="entry name" value="C2.B:_Phosphomannomutase_and_P"/>
    <property type="match status" value="1"/>
</dbReference>
<dbReference type="CDD" id="cd07516">
    <property type="entry name" value="HAD_Pase"/>
    <property type="match status" value="1"/>
</dbReference>
<protein>
    <submittedName>
        <fullName evidence="1">Cof-type HAD-IIB family hydrolase</fullName>
    </submittedName>
</protein>
<dbReference type="InterPro" id="IPR000150">
    <property type="entry name" value="Cof"/>
</dbReference>
<keyword evidence="1" id="KW-0378">Hydrolase</keyword>